<name>A0A7G9RCY7_9ACTN</name>
<dbReference type="RefSeq" id="WP_187579304.1">
    <property type="nucleotide sequence ID" value="NZ_CP060713.1"/>
</dbReference>
<dbReference type="AlphaFoldDB" id="A0A7G9RCY7"/>
<evidence type="ECO:0000256" key="1">
    <source>
        <dbReference type="ARBA" id="ARBA00006484"/>
    </source>
</evidence>
<evidence type="ECO:0000256" key="2">
    <source>
        <dbReference type="ARBA" id="ARBA00023002"/>
    </source>
</evidence>
<dbReference type="GO" id="GO:0016491">
    <property type="term" value="F:oxidoreductase activity"/>
    <property type="evidence" value="ECO:0007669"/>
    <property type="project" value="UniProtKB-KW"/>
</dbReference>
<evidence type="ECO:0000256" key="3">
    <source>
        <dbReference type="RuleBase" id="RU000363"/>
    </source>
</evidence>
<accession>A0A7G9RCY7</accession>
<dbReference type="Pfam" id="PF00106">
    <property type="entry name" value="adh_short"/>
    <property type="match status" value="1"/>
</dbReference>
<feature type="domain" description="Ketoreductase" evidence="4">
    <location>
        <begin position="6"/>
        <end position="180"/>
    </location>
</feature>
<dbReference type="PRINTS" id="PR00080">
    <property type="entry name" value="SDRFAMILY"/>
</dbReference>
<dbReference type="Proteomes" id="UP000515947">
    <property type="component" value="Chromosome"/>
</dbReference>
<reference evidence="5 6" key="1">
    <citation type="submission" date="2020-08" db="EMBL/GenBank/DDBJ databases">
        <title>Genome sequence of Nocardioides mesophilus KACC 16243T.</title>
        <authorList>
            <person name="Hyun D.-W."/>
            <person name="Bae J.-W."/>
        </authorList>
    </citation>
    <scope>NUCLEOTIDE SEQUENCE [LARGE SCALE GENOMIC DNA]</scope>
    <source>
        <strain evidence="5 6">KACC 16243</strain>
    </source>
</reference>
<dbReference type="InterPro" id="IPR020904">
    <property type="entry name" value="Sc_DH/Rdtase_CS"/>
</dbReference>
<dbReference type="SUPFAM" id="SSF51735">
    <property type="entry name" value="NAD(P)-binding Rossmann-fold domains"/>
    <property type="match status" value="1"/>
</dbReference>
<dbReference type="PANTHER" id="PTHR44196">
    <property type="entry name" value="DEHYDROGENASE/REDUCTASE SDR FAMILY MEMBER 7B"/>
    <property type="match status" value="1"/>
</dbReference>
<dbReference type="GO" id="GO:0016020">
    <property type="term" value="C:membrane"/>
    <property type="evidence" value="ECO:0007669"/>
    <property type="project" value="TreeGrafter"/>
</dbReference>
<dbReference type="EMBL" id="CP060713">
    <property type="protein sequence ID" value="QNN53462.1"/>
    <property type="molecule type" value="Genomic_DNA"/>
</dbReference>
<evidence type="ECO:0000259" key="4">
    <source>
        <dbReference type="SMART" id="SM00822"/>
    </source>
</evidence>
<keyword evidence="2" id="KW-0560">Oxidoreductase</keyword>
<comment type="similarity">
    <text evidence="1 3">Belongs to the short-chain dehydrogenases/reductases (SDR) family.</text>
</comment>
<gene>
    <name evidence="5" type="ORF">H9L09_03165</name>
</gene>
<dbReference type="InterPro" id="IPR036291">
    <property type="entry name" value="NAD(P)-bd_dom_sf"/>
</dbReference>
<dbReference type="PRINTS" id="PR00081">
    <property type="entry name" value="GDHRDH"/>
</dbReference>
<dbReference type="PROSITE" id="PS00061">
    <property type="entry name" value="ADH_SHORT"/>
    <property type="match status" value="1"/>
</dbReference>
<evidence type="ECO:0000313" key="5">
    <source>
        <dbReference type="EMBL" id="QNN53462.1"/>
    </source>
</evidence>
<organism evidence="5 6">
    <name type="scientific">Nocardioides mesophilus</name>
    <dbReference type="NCBI Taxonomy" id="433659"/>
    <lineage>
        <taxon>Bacteria</taxon>
        <taxon>Bacillati</taxon>
        <taxon>Actinomycetota</taxon>
        <taxon>Actinomycetes</taxon>
        <taxon>Propionibacteriales</taxon>
        <taxon>Nocardioidaceae</taxon>
        <taxon>Nocardioides</taxon>
    </lineage>
</organism>
<sequence>MTVGPKVVVVTGASSGIGRAVAHRAARAGEHLVLVARGRSALLRTESECETAGAASTMVVAADVADNEAMDKMVTEVLGRHGRIDAVVNSAGVVAYGRLEEVPADVFEGVIRTNLLGSATVARHVLPVLRRQQEGSLILIGSVIGHIATPTMSAYAVSKWGVRSLARHLQLENRDLPDVHVGYIAPGGVDTPIYLQAANYAGFVGRPPPPVASPEKVAKAVLHQVEHGRGRSQVGIANNVMRFGFTAMPWAFDVLVGPLFTLAAKDRTTPVEPTTGNVLDPDPERNRLHGEQGSALVGIARNALAQLGGLASSRRDA</sequence>
<dbReference type="KEGG" id="nmes:H9L09_03165"/>
<evidence type="ECO:0000313" key="6">
    <source>
        <dbReference type="Proteomes" id="UP000515947"/>
    </source>
</evidence>
<dbReference type="InterPro" id="IPR002347">
    <property type="entry name" value="SDR_fam"/>
</dbReference>
<dbReference type="PANTHER" id="PTHR44196:SF1">
    <property type="entry name" value="DEHYDROGENASE_REDUCTASE SDR FAMILY MEMBER 7B"/>
    <property type="match status" value="1"/>
</dbReference>
<protein>
    <submittedName>
        <fullName evidence="5">SDR family NAD(P)-dependent oxidoreductase</fullName>
    </submittedName>
</protein>
<dbReference type="Gene3D" id="3.40.50.720">
    <property type="entry name" value="NAD(P)-binding Rossmann-like Domain"/>
    <property type="match status" value="1"/>
</dbReference>
<keyword evidence="6" id="KW-1185">Reference proteome</keyword>
<dbReference type="InterPro" id="IPR057326">
    <property type="entry name" value="KR_dom"/>
</dbReference>
<dbReference type="SMART" id="SM00822">
    <property type="entry name" value="PKS_KR"/>
    <property type="match status" value="1"/>
</dbReference>
<proteinExistence type="inferred from homology"/>